<feature type="transmembrane region" description="Helical" evidence="1">
    <location>
        <begin position="37"/>
        <end position="55"/>
    </location>
</feature>
<dbReference type="AlphaFoldDB" id="A0A7G7MBC5"/>
<dbReference type="KEGG" id="ppel:H6H00_17605"/>
<reference evidence="2 3" key="1">
    <citation type="submission" date="2020-08" db="EMBL/GenBank/DDBJ databases">
        <authorList>
            <person name="Mo P."/>
        </authorList>
    </citation>
    <scope>NUCLEOTIDE SEQUENCE [LARGE SCALE GENOMIC DNA]</scope>
    <source>
        <strain evidence="2 3">CGMCC 4.1532</strain>
    </source>
</reference>
<sequence>MLRWNPTLIRATAAAAVAALVLTTVVGAFQLPGLAVVSIVVVGVGVAVAAVLVSARGRREQRRD</sequence>
<accession>A0A7G7MBC5</accession>
<dbReference type="Proteomes" id="UP000515728">
    <property type="component" value="Chromosome"/>
</dbReference>
<keyword evidence="3" id="KW-1185">Reference proteome</keyword>
<dbReference type="RefSeq" id="WP_185716848.1">
    <property type="nucleotide sequence ID" value="NZ_BAAAWI010000001.1"/>
</dbReference>
<evidence type="ECO:0000256" key="1">
    <source>
        <dbReference type="SAM" id="Phobius"/>
    </source>
</evidence>
<evidence type="ECO:0000313" key="3">
    <source>
        <dbReference type="Proteomes" id="UP000515728"/>
    </source>
</evidence>
<name>A0A7G7MBC5_9PSEU</name>
<keyword evidence="1" id="KW-1133">Transmembrane helix</keyword>
<dbReference type="EMBL" id="CP060131">
    <property type="protein sequence ID" value="QNG50086.1"/>
    <property type="molecule type" value="Genomic_DNA"/>
</dbReference>
<protein>
    <submittedName>
        <fullName evidence="2">Uncharacterized protein</fullName>
    </submittedName>
</protein>
<keyword evidence="1" id="KW-0472">Membrane</keyword>
<organism evidence="2 3">
    <name type="scientific">Pseudonocardia petroleophila</name>
    <dbReference type="NCBI Taxonomy" id="37331"/>
    <lineage>
        <taxon>Bacteria</taxon>
        <taxon>Bacillati</taxon>
        <taxon>Actinomycetota</taxon>
        <taxon>Actinomycetes</taxon>
        <taxon>Pseudonocardiales</taxon>
        <taxon>Pseudonocardiaceae</taxon>
        <taxon>Pseudonocardia</taxon>
    </lineage>
</organism>
<keyword evidence="1" id="KW-0812">Transmembrane</keyword>
<evidence type="ECO:0000313" key="2">
    <source>
        <dbReference type="EMBL" id="QNG50086.1"/>
    </source>
</evidence>
<gene>
    <name evidence="2" type="ORF">H6H00_17605</name>
</gene>
<proteinExistence type="predicted"/>